<gene>
    <name evidence="1" type="ORF">H5410_030053</name>
</gene>
<accession>A0A9J5YD66</accession>
<comment type="caution">
    <text evidence="1">The sequence shown here is derived from an EMBL/GenBank/DDBJ whole genome shotgun (WGS) entry which is preliminary data.</text>
</comment>
<evidence type="ECO:0000313" key="1">
    <source>
        <dbReference type="EMBL" id="KAG5598683.1"/>
    </source>
</evidence>
<dbReference type="Proteomes" id="UP000824120">
    <property type="component" value="Chromosome 6"/>
</dbReference>
<name>A0A9J5YD66_SOLCO</name>
<protein>
    <submittedName>
        <fullName evidence="1">Uncharacterized protein</fullName>
    </submittedName>
</protein>
<keyword evidence="2" id="KW-1185">Reference proteome</keyword>
<dbReference type="AlphaFoldDB" id="A0A9J5YD66"/>
<dbReference type="EMBL" id="JACXVP010000006">
    <property type="protein sequence ID" value="KAG5598683.1"/>
    <property type="molecule type" value="Genomic_DNA"/>
</dbReference>
<evidence type="ECO:0000313" key="2">
    <source>
        <dbReference type="Proteomes" id="UP000824120"/>
    </source>
</evidence>
<sequence length="127" mass="14980">MLRVLSSFIIWELWKRKNSIRHGKDISYRKLTYQFIRGGMIRSLSSCRPKLYYVKITWVLPLTDRLKIKTDRASRENHGRSSYTQVFQNTTSTKVEIKALEAMRYCQRANIHNVIIETDSLGNNNVI</sequence>
<reference evidence="1 2" key="1">
    <citation type="submission" date="2020-09" db="EMBL/GenBank/DDBJ databases">
        <title>De no assembly of potato wild relative species, Solanum commersonii.</title>
        <authorList>
            <person name="Cho K."/>
        </authorList>
    </citation>
    <scope>NUCLEOTIDE SEQUENCE [LARGE SCALE GENOMIC DNA]</scope>
    <source>
        <strain evidence="1">LZ3.2</strain>
        <tissue evidence="1">Leaf</tissue>
    </source>
</reference>
<proteinExistence type="predicted"/>
<organism evidence="1 2">
    <name type="scientific">Solanum commersonii</name>
    <name type="common">Commerson's wild potato</name>
    <name type="synonym">Commerson's nightshade</name>
    <dbReference type="NCBI Taxonomy" id="4109"/>
    <lineage>
        <taxon>Eukaryota</taxon>
        <taxon>Viridiplantae</taxon>
        <taxon>Streptophyta</taxon>
        <taxon>Embryophyta</taxon>
        <taxon>Tracheophyta</taxon>
        <taxon>Spermatophyta</taxon>
        <taxon>Magnoliopsida</taxon>
        <taxon>eudicotyledons</taxon>
        <taxon>Gunneridae</taxon>
        <taxon>Pentapetalae</taxon>
        <taxon>asterids</taxon>
        <taxon>lamiids</taxon>
        <taxon>Solanales</taxon>
        <taxon>Solanaceae</taxon>
        <taxon>Solanoideae</taxon>
        <taxon>Solaneae</taxon>
        <taxon>Solanum</taxon>
    </lineage>
</organism>